<sequence>MPTTCGNASAEVLSYVLSSKLFHVFDRKCCLHLIKIAHSMDYPKLQNCLGELRKGGANSSDEADDIEKEVKRGYRTRSASEGSFTWTKTIPLAASFLFKSFLVWRVVRSSATSMVTMGIEKAECLLEVLKVGFQSIRSLFASQSARHAVEAELHDYCTKKQEMMIGHIEGIHRQHTWLEGEENPNGQEQIGGFGQDAP</sequence>
<dbReference type="Proteomes" id="UP000887574">
    <property type="component" value="Unplaced"/>
</dbReference>
<dbReference type="AlphaFoldDB" id="A0A915CS11"/>
<keyword evidence="1" id="KW-1185">Reference proteome</keyword>
<proteinExistence type="predicted"/>
<organism evidence="1 2">
    <name type="scientific">Ditylenchus dipsaci</name>
    <dbReference type="NCBI Taxonomy" id="166011"/>
    <lineage>
        <taxon>Eukaryota</taxon>
        <taxon>Metazoa</taxon>
        <taxon>Ecdysozoa</taxon>
        <taxon>Nematoda</taxon>
        <taxon>Chromadorea</taxon>
        <taxon>Rhabditida</taxon>
        <taxon>Tylenchina</taxon>
        <taxon>Tylenchomorpha</taxon>
        <taxon>Sphaerularioidea</taxon>
        <taxon>Anguinidae</taxon>
        <taxon>Anguininae</taxon>
        <taxon>Ditylenchus</taxon>
    </lineage>
</organism>
<accession>A0A915CS11</accession>
<dbReference type="WBParaSite" id="jg11860">
    <property type="protein sequence ID" value="jg11860"/>
    <property type="gene ID" value="jg11860"/>
</dbReference>
<protein>
    <submittedName>
        <fullName evidence="2">Uncharacterized protein</fullName>
    </submittedName>
</protein>
<reference evidence="2" key="1">
    <citation type="submission" date="2022-11" db="UniProtKB">
        <authorList>
            <consortium name="WormBaseParasite"/>
        </authorList>
    </citation>
    <scope>IDENTIFICATION</scope>
</reference>
<evidence type="ECO:0000313" key="1">
    <source>
        <dbReference type="Proteomes" id="UP000887574"/>
    </source>
</evidence>
<evidence type="ECO:0000313" key="2">
    <source>
        <dbReference type="WBParaSite" id="jg11860"/>
    </source>
</evidence>
<name>A0A915CS11_9BILA</name>